<dbReference type="OrthoDB" id="274641at2759"/>
<dbReference type="PANTHER" id="PTHR34348">
    <property type="entry name" value="SURFEIT LOCUS PROTEIN 2"/>
    <property type="match status" value="1"/>
</dbReference>
<feature type="region of interest" description="Disordered" evidence="2">
    <location>
        <begin position="160"/>
        <end position="189"/>
    </location>
</feature>
<feature type="compositionally biased region" description="Basic residues" evidence="2">
    <location>
        <begin position="166"/>
        <end position="176"/>
    </location>
</feature>
<dbReference type="InterPro" id="IPR007763">
    <property type="entry name" value="NDUFA12"/>
</dbReference>
<dbReference type="Pfam" id="PF05071">
    <property type="entry name" value="NDUFA12"/>
    <property type="match status" value="1"/>
</dbReference>
<dbReference type="GO" id="GO:0045271">
    <property type="term" value="C:respiratory chain complex I"/>
    <property type="evidence" value="ECO:0007669"/>
    <property type="project" value="InterPro"/>
</dbReference>
<keyword evidence="4" id="KW-1185">Reference proteome</keyword>
<comment type="caution">
    <text evidence="3">The sequence shown here is derived from an EMBL/GenBank/DDBJ whole genome shotgun (WGS) entry which is preliminary data.</text>
</comment>
<feature type="compositionally biased region" description="Basic and acidic residues" evidence="2">
    <location>
        <begin position="111"/>
        <end position="136"/>
    </location>
</feature>
<comment type="similarity">
    <text evidence="1">Belongs to the complex I NDUFA12 subunit family.</text>
</comment>
<dbReference type="Pfam" id="PF05477">
    <property type="entry name" value="SURF2"/>
    <property type="match status" value="1"/>
</dbReference>
<dbReference type="InterPro" id="IPR008833">
    <property type="entry name" value="Surf2"/>
</dbReference>
<protein>
    <submittedName>
        <fullName evidence="3">Uncharacterized protein</fullName>
    </submittedName>
</protein>
<organism evidence="3 4">
    <name type="scientific">Pseudocohnilembus persalinus</name>
    <name type="common">Ciliate</name>
    <dbReference type="NCBI Taxonomy" id="266149"/>
    <lineage>
        <taxon>Eukaryota</taxon>
        <taxon>Sar</taxon>
        <taxon>Alveolata</taxon>
        <taxon>Ciliophora</taxon>
        <taxon>Intramacronucleata</taxon>
        <taxon>Oligohymenophorea</taxon>
        <taxon>Scuticociliatia</taxon>
        <taxon>Philasterida</taxon>
        <taxon>Pseudocohnilembidae</taxon>
        <taxon>Pseudocohnilembus</taxon>
    </lineage>
</organism>
<dbReference type="EMBL" id="LDAU01000110">
    <property type="protein sequence ID" value="KRX05083.1"/>
    <property type="molecule type" value="Genomic_DNA"/>
</dbReference>
<evidence type="ECO:0000313" key="3">
    <source>
        <dbReference type="EMBL" id="KRX05083.1"/>
    </source>
</evidence>
<evidence type="ECO:0000313" key="4">
    <source>
        <dbReference type="Proteomes" id="UP000054937"/>
    </source>
</evidence>
<reference evidence="3 4" key="1">
    <citation type="journal article" date="2015" name="Sci. Rep.">
        <title>Genome of the facultative scuticociliatosis pathogen Pseudocohnilembus persalinus provides insight into its virulence through horizontal gene transfer.</title>
        <authorList>
            <person name="Xiong J."/>
            <person name="Wang G."/>
            <person name="Cheng J."/>
            <person name="Tian M."/>
            <person name="Pan X."/>
            <person name="Warren A."/>
            <person name="Jiang C."/>
            <person name="Yuan D."/>
            <person name="Miao W."/>
        </authorList>
    </citation>
    <scope>NUCLEOTIDE SEQUENCE [LARGE SCALE GENOMIC DNA]</scope>
    <source>
        <strain evidence="3">36N120E</strain>
    </source>
</reference>
<feature type="region of interest" description="Disordered" evidence="2">
    <location>
        <begin position="111"/>
        <end position="148"/>
    </location>
</feature>
<dbReference type="AlphaFoldDB" id="A0A0V0QS25"/>
<evidence type="ECO:0000256" key="1">
    <source>
        <dbReference type="ARBA" id="ARBA00007355"/>
    </source>
</evidence>
<dbReference type="Proteomes" id="UP000054937">
    <property type="component" value="Unassembled WGS sequence"/>
</dbReference>
<proteinExistence type="inferred from homology"/>
<name>A0A0V0QS25_PSEPJ</name>
<accession>A0A0V0QS25</accession>
<dbReference type="InParanoid" id="A0A0V0QS25"/>
<sequence length="412" mass="48862">MSKELKQLVEQQKDEFEFLENGKIKCILTGHESMPDIEVFQKYLQSKSYKMAKEKQYDFEQHEPYLVQHKSDSRYMFCQLTGTKLIKRKTIIDNHVKGRKFQKLKKLFEEQEEERRKKEEEKKKLKDQNKKEKDILNGDDAQNGDNFDIDNMLDQFAQDDEEQKAKKGKKSKKQLRQAKQDKLENDDDLADLQYDSQEQEGQENIEEEGEKVVEKKSGLWPWTINQMLTPKFAKHVRDYGFLQTYTRGHKANRHPHYIAGSRADGYVKCVGQDEMGNRYYQDWEADITNHRRWVEYSDYFLMFHANSDRVAPAYAGWLAYVYDDFPTRYGPSAFVRPIYQKPHQLNISHLPTTFYPQGAIPAETRMKFVEDQKNRSRQPWQVDAVKTGQKFQGKKLLNNKKPLFDDVLAYSE</sequence>
<evidence type="ECO:0000256" key="2">
    <source>
        <dbReference type="SAM" id="MobiDB-lite"/>
    </source>
</evidence>
<gene>
    <name evidence="3" type="ORF">PPERSA_06717</name>
</gene>
<dbReference type="PANTHER" id="PTHR34348:SF1">
    <property type="entry name" value="SURFEIT LOCUS PROTEIN 2"/>
    <property type="match status" value="1"/>
</dbReference>